<dbReference type="CDD" id="cd07043">
    <property type="entry name" value="STAS_anti-anti-sigma_factors"/>
    <property type="match status" value="1"/>
</dbReference>
<dbReference type="InterPro" id="IPR036513">
    <property type="entry name" value="STAS_dom_sf"/>
</dbReference>
<dbReference type="Proteomes" id="UP001614391">
    <property type="component" value="Unassembled WGS sequence"/>
</dbReference>
<gene>
    <name evidence="3" type="ORF">ACIGW0_17155</name>
</gene>
<name>A0ABW8CXJ2_STRBI</name>
<feature type="domain" description="STAS" evidence="2">
    <location>
        <begin position="9"/>
        <end position="108"/>
    </location>
</feature>
<organism evidence="3 4">
    <name type="scientific">Streptomyces bikiniensis</name>
    <dbReference type="NCBI Taxonomy" id="1896"/>
    <lineage>
        <taxon>Bacteria</taxon>
        <taxon>Bacillati</taxon>
        <taxon>Actinomycetota</taxon>
        <taxon>Actinomycetes</taxon>
        <taxon>Kitasatosporales</taxon>
        <taxon>Streptomycetaceae</taxon>
        <taxon>Streptomyces</taxon>
    </lineage>
</organism>
<evidence type="ECO:0000313" key="3">
    <source>
        <dbReference type="EMBL" id="MFI9121110.1"/>
    </source>
</evidence>
<feature type="region of interest" description="Disordered" evidence="1">
    <location>
        <begin position="109"/>
        <end position="129"/>
    </location>
</feature>
<keyword evidence="4" id="KW-1185">Reference proteome</keyword>
<evidence type="ECO:0000259" key="2">
    <source>
        <dbReference type="PROSITE" id="PS50801"/>
    </source>
</evidence>
<dbReference type="SUPFAM" id="SSF52091">
    <property type="entry name" value="SpoIIaa-like"/>
    <property type="match status" value="1"/>
</dbReference>
<proteinExistence type="predicted"/>
<comment type="caution">
    <text evidence="3">The sequence shown here is derived from an EMBL/GenBank/DDBJ whole genome shotgun (WGS) entry which is preliminary data.</text>
</comment>
<dbReference type="Gene3D" id="3.30.750.24">
    <property type="entry name" value="STAS domain"/>
    <property type="match status" value="1"/>
</dbReference>
<dbReference type="Pfam" id="PF13466">
    <property type="entry name" value="STAS_2"/>
    <property type="match status" value="1"/>
</dbReference>
<dbReference type="PROSITE" id="PS50801">
    <property type="entry name" value="STAS"/>
    <property type="match status" value="1"/>
</dbReference>
<evidence type="ECO:0000313" key="4">
    <source>
        <dbReference type="Proteomes" id="UP001614391"/>
    </source>
</evidence>
<dbReference type="RefSeq" id="WP_399615580.1">
    <property type="nucleotide sequence ID" value="NZ_JBITYT010000007.1"/>
</dbReference>
<reference evidence="3 4" key="1">
    <citation type="submission" date="2024-10" db="EMBL/GenBank/DDBJ databases">
        <title>The Natural Products Discovery Center: Release of the First 8490 Sequenced Strains for Exploring Actinobacteria Biosynthetic Diversity.</title>
        <authorList>
            <person name="Kalkreuter E."/>
            <person name="Kautsar S.A."/>
            <person name="Yang D."/>
            <person name="Bader C.D."/>
            <person name="Teijaro C.N."/>
            <person name="Fluegel L."/>
            <person name="Davis C.M."/>
            <person name="Simpson J.R."/>
            <person name="Lauterbach L."/>
            <person name="Steele A.D."/>
            <person name="Gui C."/>
            <person name="Meng S."/>
            <person name="Li G."/>
            <person name="Viehrig K."/>
            <person name="Ye F."/>
            <person name="Su P."/>
            <person name="Kiefer A.F."/>
            <person name="Nichols A."/>
            <person name="Cepeda A.J."/>
            <person name="Yan W."/>
            <person name="Fan B."/>
            <person name="Jiang Y."/>
            <person name="Adhikari A."/>
            <person name="Zheng C.-J."/>
            <person name="Schuster L."/>
            <person name="Cowan T.M."/>
            <person name="Smanski M.J."/>
            <person name="Chevrette M.G."/>
            <person name="De Carvalho L.P.S."/>
            <person name="Shen B."/>
        </authorList>
    </citation>
    <scope>NUCLEOTIDE SEQUENCE [LARGE SCALE GENOMIC DNA]</scope>
    <source>
        <strain evidence="3 4">NPDC053346</strain>
    </source>
</reference>
<evidence type="ECO:0000256" key="1">
    <source>
        <dbReference type="SAM" id="MobiDB-lite"/>
    </source>
</evidence>
<accession>A0ABW8CXJ2</accession>
<dbReference type="InterPro" id="IPR002645">
    <property type="entry name" value="STAS_dom"/>
</dbReference>
<dbReference type="InterPro" id="IPR058548">
    <property type="entry name" value="MlaB-like_STAS"/>
</dbReference>
<sequence>MSGFPSTEFALELVRESDSLFVRVTGDLDYDTCDELVDGITEHLTGDGTPPRCIRLDFDGLTHIDSSGLSALLLVHRRAGALGATLHLDNRPDFLERMLHITNVLDHLTGLPPAPQSGRPADGGSRRGR</sequence>
<protein>
    <submittedName>
        <fullName evidence="3">STAS domain-containing protein</fullName>
    </submittedName>
</protein>
<dbReference type="EMBL" id="JBITYT010000007">
    <property type="protein sequence ID" value="MFI9121110.1"/>
    <property type="molecule type" value="Genomic_DNA"/>
</dbReference>